<gene>
    <name evidence="1" type="ORF">SAMN04488033_104125</name>
</gene>
<proteinExistence type="predicted"/>
<dbReference type="Proteomes" id="UP000199116">
    <property type="component" value="Unassembled WGS sequence"/>
</dbReference>
<name>A0A1I2KVE2_9FLAO</name>
<organism evidence="1 2">
    <name type="scientific">Salegentibacter agarivorans</name>
    <dbReference type="NCBI Taxonomy" id="345907"/>
    <lineage>
        <taxon>Bacteria</taxon>
        <taxon>Pseudomonadati</taxon>
        <taxon>Bacteroidota</taxon>
        <taxon>Flavobacteriia</taxon>
        <taxon>Flavobacteriales</taxon>
        <taxon>Flavobacteriaceae</taxon>
        <taxon>Salegentibacter</taxon>
    </lineage>
</organism>
<dbReference type="AlphaFoldDB" id="A0A1I2KVE2"/>
<dbReference type="EMBL" id="FOOH01000004">
    <property type="protein sequence ID" value="SFF68876.1"/>
    <property type="molecule type" value="Genomic_DNA"/>
</dbReference>
<protein>
    <recommendedName>
        <fullName evidence="3">AAA domain-containing protein</fullName>
    </recommendedName>
</protein>
<accession>A0A1I2KVE2</accession>
<sequence length="420" mass="49038">MSYQRKLFTYKTLNGLVTRFIDDLKSNDFVLLYAYNGTGKTRTSMAFKEKGKKKVKIELKDNKGIVLRDKKGKAKTVNTVVGNTLYFNAFTEDLFVWDNDLKFNTTRFLQMNSESKFFNGFRELALDEKIFSYLERYATFDFDIDYDNWRITFKKQVRNPKYNTKTPNNNEPEYIIESNIKISRGEENIFIWCVFLAISELAIDAEEDSAYSWVKYIYVDDPISSLDDNNAIAVASDLAKLLKRAVTKEIEDGGEKRIVAKNEDEKIKILVSSHHSLFFNVMCNELKRFNHNRYFLHKNSEESHTLQKTDDTPFFHHVAVLSELKQATKSGKVNTYHFNSLRSILEKTATFFGLDDFGKCIYGIDKDDILYERALNLLSHGKYSIYDPVEMGVDNKDLFERILNAFLDKYQFNLPELLKK</sequence>
<evidence type="ECO:0000313" key="1">
    <source>
        <dbReference type="EMBL" id="SFF68876.1"/>
    </source>
</evidence>
<dbReference type="RefSeq" id="WP_093303278.1">
    <property type="nucleotide sequence ID" value="NZ_FOOH01000004.1"/>
</dbReference>
<reference evidence="2" key="1">
    <citation type="submission" date="2016-10" db="EMBL/GenBank/DDBJ databases">
        <authorList>
            <person name="Varghese N."/>
            <person name="Submissions S."/>
        </authorList>
    </citation>
    <scope>NUCLEOTIDE SEQUENCE [LARGE SCALE GENOMIC DNA]</scope>
    <source>
        <strain evidence="2">DSM 23515</strain>
    </source>
</reference>
<evidence type="ECO:0000313" key="2">
    <source>
        <dbReference type="Proteomes" id="UP000199116"/>
    </source>
</evidence>
<keyword evidence="2" id="KW-1185">Reference proteome</keyword>
<evidence type="ECO:0008006" key="3">
    <source>
        <dbReference type="Google" id="ProtNLM"/>
    </source>
</evidence>